<evidence type="ECO:0000313" key="2">
    <source>
        <dbReference type="EMBL" id="QHT93335.1"/>
    </source>
</evidence>
<organism evidence="2">
    <name type="scientific">viral metagenome</name>
    <dbReference type="NCBI Taxonomy" id="1070528"/>
    <lineage>
        <taxon>unclassified sequences</taxon>
        <taxon>metagenomes</taxon>
        <taxon>organismal metagenomes</taxon>
    </lineage>
</organism>
<reference evidence="2" key="1">
    <citation type="journal article" date="2020" name="Nature">
        <title>Giant virus diversity and host interactions through global metagenomics.</title>
        <authorList>
            <person name="Schulz F."/>
            <person name="Roux S."/>
            <person name="Paez-Espino D."/>
            <person name="Jungbluth S."/>
            <person name="Walsh D.A."/>
            <person name="Denef V.J."/>
            <person name="McMahon K.D."/>
            <person name="Konstantinidis K.T."/>
            <person name="Eloe-Fadrosh E.A."/>
            <person name="Kyrpides N.C."/>
            <person name="Woyke T."/>
        </authorList>
    </citation>
    <scope>NUCLEOTIDE SEQUENCE</scope>
    <source>
        <strain evidence="2">GVMAG-M-3300024252-29</strain>
    </source>
</reference>
<name>A0A6C0ILG3_9ZZZZ</name>
<proteinExistence type="predicted"/>
<dbReference type="Pfam" id="PF17035">
    <property type="entry name" value="BET"/>
    <property type="match status" value="1"/>
</dbReference>
<dbReference type="InterPro" id="IPR027353">
    <property type="entry name" value="NET_dom"/>
</dbReference>
<dbReference type="EMBL" id="MN740207">
    <property type="protein sequence ID" value="QHT93335.1"/>
    <property type="molecule type" value="Genomic_DNA"/>
</dbReference>
<evidence type="ECO:0000259" key="1">
    <source>
        <dbReference type="Pfam" id="PF17035"/>
    </source>
</evidence>
<protein>
    <recommendedName>
        <fullName evidence="1">NET domain-containing protein</fullName>
    </recommendedName>
</protein>
<feature type="domain" description="NET" evidence="1">
    <location>
        <begin position="20"/>
        <end position="82"/>
    </location>
</feature>
<dbReference type="Gene3D" id="1.20.1270.220">
    <property type="match status" value="1"/>
</dbReference>
<dbReference type="AlphaFoldDB" id="A0A6C0ILG3"/>
<sequence>MSTAMNTTTNDVYDVNINTYTPDELKELCQKLEEMSKINQVEAVRIFHKHNKDMINENKYGIHINVTDVENNVLKELEEFIEYVSNQEKKLTDMEELQQDIQTKYINKSY</sequence>
<accession>A0A6C0ILG3</accession>
<dbReference type="InterPro" id="IPR038336">
    <property type="entry name" value="NET_sf"/>
</dbReference>